<dbReference type="Gene3D" id="3.10.620.30">
    <property type="match status" value="1"/>
</dbReference>
<gene>
    <name evidence="2" type="ORF">TRIP_D300128</name>
</gene>
<dbReference type="AlphaFoldDB" id="A0A653AB72"/>
<protein>
    <recommendedName>
        <fullName evidence="3">Transglutaminase-like domain-containing protein</fullName>
    </recommendedName>
</protein>
<feature type="transmembrane region" description="Helical" evidence="1">
    <location>
        <begin position="340"/>
        <end position="361"/>
    </location>
</feature>
<accession>A0A653AB72</accession>
<organism evidence="2">
    <name type="scientific">uncultured Paludibacter sp</name>
    <dbReference type="NCBI Taxonomy" id="497635"/>
    <lineage>
        <taxon>Bacteria</taxon>
        <taxon>Pseudomonadati</taxon>
        <taxon>Bacteroidota</taxon>
        <taxon>Bacteroidia</taxon>
        <taxon>Bacteroidales</taxon>
        <taxon>Paludibacteraceae</taxon>
        <taxon>Paludibacter</taxon>
        <taxon>environmental samples</taxon>
    </lineage>
</organism>
<evidence type="ECO:0008006" key="3">
    <source>
        <dbReference type="Google" id="ProtNLM"/>
    </source>
</evidence>
<reference evidence="2" key="1">
    <citation type="submission" date="2018-07" db="EMBL/GenBank/DDBJ databases">
        <authorList>
            <consortium name="Genoscope - CEA"/>
            <person name="William W."/>
        </authorList>
    </citation>
    <scope>NUCLEOTIDE SEQUENCE</scope>
    <source>
        <strain evidence="2">IK1</strain>
    </source>
</reference>
<keyword evidence="1" id="KW-0812">Transmembrane</keyword>
<proteinExistence type="predicted"/>
<dbReference type="SUPFAM" id="SSF54001">
    <property type="entry name" value="Cysteine proteinases"/>
    <property type="match status" value="1"/>
</dbReference>
<dbReference type="InterPro" id="IPR038765">
    <property type="entry name" value="Papain-like_cys_pep_sf"/>
</dbReference>
<name>A0A653AB72_9BACT</name>
<feature type="transmembrane region" description="Helical" evidence="1">
    <location>
        <begin position="397"/>
        <end position="414"/>
    </location>
</feature>
<keyword evidence="1" id="KW-0472">Membrane</keyword>
<evidence type="ECO:0000256" key="1">
    <source>
        <dbReference type="SAM" id="Phobius"/>
    </source>
</evidence>
<sequence>MIAKNTNTLINAHGKTKDIAETVISVYNKDWRSVCELAQTFKADSVIETCRNIFDYVIEQVQYNEDPSGVQWVKSPARLNADRSGDCKSMSLFICSCLRCLNIPHFFRFVSFSSRKEATHVYAVAIDENGNEIYIDPVIRPIQFNKQEKYTYKSDMNGTKIYYMAGIPRKKNIKKIGNTSSGDFDVYLGENSNISPELIEMYARLDLLRETANITTDGRKITEMNNVIEAQRAQIRKAEERPFISGIFDLLSGKKMAAKMKESGLYYIYLFIPENEISNYSDLVQQKRTTQKKAFKYAEQADIWHNTSACMDLARSGIISRTGMTPEAFIESAKVKDYKIGSVTAILGIIAAVISLIKLIASLFGKKRDEPTETEINNALINTQTDFKKSSSITKSGFSPLLFLGLAGAGFSIWKSRKKGNS</sequence>
<dbReference type="EMBL" id="UPXZ01000024">
    <property type="protein sequence ID" value="VBB45213.1"/>
    <property type="molecule type" value="Genomic_DNA"/>
</dbReference>
<evidence type="ECO:0000313" key="2">
    <source>
        <dbReference type="EMBL" id="VBB45213.1"/>
    </source>
</evidence>
<keyword evidence="1" id="KW-1133">Transmembrane helix</keyword>